<reference evidence="3" key="1">
    <citation type="journal article" date="2014" name="Genome Announc.">
        <title>Draft genome sequence of Colletotrichum sublineola, a destructive pathogen of cultivated sorghum.</title>
        <authorList>
            <person name="Baroncelli R."/>
            <person name="Sanz-Martin J.M."/>
            <person name="Rech G.E."/>
            <person name="Sukno S.A."/>
            <person name="Thon M.R."/>
        </authorList>
    </citation>
    <scope>NUCLEOTIDE SEQUENCE [LARGE SCALE GENOMIC DNA]</scope>
    <source>
        <strain evidence="3">TX430BB</strain>
    </source>
</reference>
<accession>A0A066XCV6</accession>
<dbReference type="Proteomes" id="UP000027238">
    <property type="component" value="Unassembled WGS sequence"/>
</dbReference>
<organism evidence="2 3">
    <name type="scientific">Colletotrichum sublineola</name>
    <name type="common">Sorghum anthracnose fungus</name>
    <dbReference type="NCBI Taxonomy" id="1173701"/>
    <lineage>
        <taxon>Eukaryota</taxon>
        <taxon>Fungi</taxon>
        <taxon>Dikarya</taxon>
        <taxon>Ascomycota</taxon>
        <taxon>Pezizomycotina</taxon>
        <taxon>Sordariomycetes</taxon>
        <taxon>Hypocreomycetidae</taxon>
        <taxon>Glomerellales</taxon>
        <taxon>Glomerellaceae</taxon>
        <taxon>Colletotrichum</taxon>
        <taxon>Colletotrichum graminicola species complex</taxon>
    </lineage>
</organism>
<feature type="compositionally biased region" description="Acidic residues" evidence="1">
    <location>
        <begin position="167"/>
        <end position="187"/>
    </location>
</feature>
<feature type="region of interest" description="Disordered" evidence="1">
    <location>
        <begin position="165"/>
        <end position="238"/>
    </location>
</feature>
<feature type="compositionally biased region" description="Low complexity" evidence="1">
    <location>
        <begin position="200"/>
        <end position="214"/>
    </location>
</feature>
<feature type="region of interest" description="Disordered" evidence="1">
    <location>
        <begin position="125"/>
        <end position="152"/>
    </location>
</feature>
<gene>
    <name evidence="2" type="ORF">CSUB01_11615</name>
</gene>
<dbReference type="AlphaFoldDB" id="A0A066XCV6"/>
<name>A0A066XCV6_COLSU</name>
<keyword evidence="3" id="KW-1185">Reference proteome</keyword>
<dbReference type="EMBL" id="JMSE01000899">
    <property type="protein sequence ID" value="KDN66742.1"/>
    <property type="molecule type" value="Genomic_DNA"/>
</dbReference>
<evidence type="ECO:0000313" key="2">
    <source>
        <dbReference type="EMBL" id="KDN66742.1"/>
    </source>
</evidence>
<proteinExistence type="predicted"/>
<protein>
    <submittedName>
        <fullName evidence="2">Uncharacterized protein</fullName>
    </submittedName>
</protein>
<evidence type="ECO:0000313" key="3">
    <source>
        <dbReference type="Proteomes" id="UP000027238"/>
    </source>
</evidence>
<sequence length="238" mass="27077">MSENEFVDCNTDACTDRDLPEKTLHFITHVKCKDLYSPILMDVLKTMRLMLDKKLEKEVEVSHVQVMEQVRIHDHDHEHNRRHDQNPIPIMTINLDLSCPSPWSRTCAYHGHDLDPRIRCALRRGNTNPNANADMSVNNTPSKTSPKVMNDSSTRTEFLWTALESVNVDDPDEAESSSEDDDDEVDQAPEPVQQPPPYPRQQQVSSPPSTTSKTSKTKSKSALLREETKAAENVLFSR</sequence>
<comment type="caution">
    <text evidence="2">The sequence shown here is derived from an EMBL/GenBank/DDBJ whole genome shotgun (WGS) entry which is preliminary data.</text>
</comment>
<evidence type="ECO:0000256" key="1">
    <source>
        <dbReference type="SAM" id="MobiDB-lite"/>
    </source>
</evidence>
<dbReference type="HOGENOM" id="CLU_1165746_0_0_1"/>